<protein>
    <recommendedName>
        <fullName evidence="20">Circadian input-output histidine kinase CikA</fullName>
        <ecNumber evidence="5">2.7.13.3</ecNumber>
    </recommendedName>
    <alternativeName>
        <fullName evidence="19">Nitrogen regulation protein B</fullName>
    </alternativeName>
    <alternativeName>
        <fullName evidence="6">Oxygen sensor histidine kinase NreB</fullName>
    </alternativeName>
</protein>
<dbReference type="InterPro" id="IPR004358">
    <property type="entry name" value="Sig_transdc_His_kin-like_C"/>
</dbReference>
<evidence type="ECO:0000256" key="6">
    <source>
        <dbReference type="ARBA" id="ARBA00017322"/>
    </source>
</evidence>
<dbReference type="Pfam" id="PF00512">
    <property type="entry name" value="HisKA"/>
    <property type="match status" value="1"/>
</dbReference>
<dbReference type="PANTHER" id="PTHR43047">
    <property type="entry name" value="TWO-COMPONENT HISTIDINE PROTEIN KINASE"/>
    <property type="match status" value="1"/>
</dbReference>
<dbReference type="Proteomes" id="UP000269097">
    <property type="component" value="Chromosome"/>
</dbReference>
<dbReference type="SUPFAM" id="SSF47384">
    <property type="entry name" value="Homodimeric domain of signal transducing histidine kinase"/>
    <property type="match status" value="1"/>
</dbReference>
<evidence type="ECO:0000256" key="18">
    <source>
        <dbReference type="ARBA" id="ARBA00024827"/>
    </source>
</evidence>
<proteinExistence type="inferred from homology"/>
<evidence type="ECO:0000256" key="21">
    <source>
        <dbReference type="PROSITE-ProRule" id="PRU00169"/>
    </source>
</evidence>
<dbReference type="EC" id="2.7.13.3" evidence="5"/>
<feature type="transmembrane region" description="Helical" evidence="23">
    <location>
        <begin position="280"/>
        <end position="297"/>
    </location>
</feature>
<dbReference type="CDD" id="cd16922">
    <property type="entry name" value="HATPase_EvgS-ArcB-TorS-like"/>
    <property type="match status" value="1"/>
</dbReference>
<dbReference type="CDD" id="cd00082">
    <property type="entry name" value="HisKA"/>
    <property type="match status" value="1"/>
</dbReference>
<keyword evidence="11" id="KW-0479">Metal-binding</keyword>
<evidence type="ECO:0000256" key="10">
    <source>
        <dbReference type="ARBA" id="ARBA00022679"/>
    </source>
</evidence>
<dbReference type="Gene3D" id="3.30.565.10">
    <property type="entry name" value="Histidine kinase-like ATPase, C-terminal domain"/>
    <property type="match status" value="2"/>
</dbReference>
<dbReference type="InterPro" id="IPR003594">
    <property type="entry name" value="HATPase_dom"/>
</dbReference>
<evidence type="ECO:0000259" key="24">
    <source>
        <dbReference type="PROSITE" id="PS50109"/>
    </source>
</evidence>
<keyword evidence="9 21" id="KW-0597">Phosphoprotein</keyword>
<dbReference type="InterPro" id="IPR001789">
    <property type="entry name" value="Sig_transdc_resp-reg_receiver"/>
</dbReference>
<dbReference type="InterPro" id="IPR036097">
    <property type="entry name" value="HisK_dim/P_sf"/>
</dbReference>
<evidence type="ECO:0000256" key="19">
    <source>
        <dbReference type="ARBA" id="ARBA00030800"/>
    </source>
</evidence>
<name>A0A3G3JSM1_9BACL</name>
<evidence type="ECO:0000259" key="25">
    <source>
        <dbReference type="PROSITE" id="PS50110"/>
    </source>
</evidence>
<feature type="transmembrane region" description="Helical" evidence="23">
    <location>
        <begin position="303"/>
        <end position="324"/>
    </location>
</feature>
<keyword evidence="15" id="KW-0408">Iron</keyword>
<dbReference type="GO" id="GO:0046872">
    <property type="term" value="F:metal ion binding"/>
    <property type="evidence" value="ECO:0007669"/>
    <property type="project" value="UniProtKB-KW"/>
</dbReference>
<feature type="coiled-coil region" evidence="22">
    <location>
        <begin position="835"/>
        <end position="862"/>
    </location>
</feature>
<feature type="coiled-coil region" evidence="22">
    <location>
        <begin position="409"/>
        <end position="436"/>
    </location>
</feature>
<dbReference type="GO" id="GO:0046983">
    <property type="term" value="F:protein dimerization activity"/>
    <property type="evidence" value="ECO:0007669"/>
    <property type="project" value="InterPro"/>
</dbReference>
<evidence type="ECO:0000256" key="16">
    <source>
        <dbReference type="ARBA" id="ARBA00023012"/>
    </source>
</evidence>
<dbReference type="SMART" id="SM00448">
    <property type="entry name" value="REC"/>
    <property type="match status" value="1"/>
</dbReference>
<dbReference type="AlphaFoldDB" id="A0A3G3JSM1"/>
<keyword evidence="10" id="KW-0808">Transferase</keyword>
<dbReference type="KEGG" id="coh:EAV92_00465"/>
<evidence type="ECO:0000256" key="17">
    <source>
        <dbReference type="ARBA" id="ARBA00023014"/>
    </source>
</evidence>
<keyword evidence="14" id="KW-0067">ATP-binding</keyword>
<comment type="subcellular location">
    <subcellularLocation>
        <location evidence="3">Cytoplasm</location>
    </subcellularLocation>
</comment>
<feature type="transmembrane region" description="Helical" evidence="23">
    <location>
        <begin position="190"/>
        <end position="208"/>
    </location>
</feature>
<evidence type="ECO:0000256" key="14">
    <source>
        <dbReference type="ARBA" id="ARBA00022840"/>
    </source>
</evidence>
<dbReference type="GO" id="GO:0000155">
    <property type="term" value="F:phosphorelay sensor kinase activity"/>
    <property type="evidence" value="ECO:0007669"/>
    <property type="project" value="InterPro"/>
</dbReference>
<evidence type="ECO:0000256" key="22">
    <source>
        <dbReference type="SAM" id="Coils"/>
    </source>
</evidence>
<keyword evidence="12" id="KW-0547">Nucleotide-binding</keyword>
<dbReference type="Gene3D" id="3.40.50.2300">
    <property type="match status" value="1"/>
</dbReference>
<keyword evidence="22" id="KW-0175">Coiled coil</keyword>
<dbReference type="Gene3D" id="1.10.287.130">
    <property type="match status" value="1"/>
</dbReference>
<feature type="transmembrane region" description="Helical" evidence="23">
    <location>
        <begin position="336"/>
        <end position="361"/>
    </location>
</feature>
<dbReference type="CDD" id="cd17574">
    <property type="entry name" value="REC_OmpR"/>
    <property type="match status" value="1"/>
</dbReference>
<comment type="function">
    <text evidence="18">Member of the two-component regulatory system NreB/NreC involved in the control of dissimilatory nitrate/nitrite reduction in response to oxygen. NreB functions as a direct oxygen sensor histidine kinase which is autophosphorylated, in the absence of oxygen, probably at the conserved histidine residue, and transfers its phosphate group probably to a conserved aspartate residue of NreC. NreB/NreC activates the expression of the nitrate (narGHJI) and nitrite (nir) reductase operons, as well as the putative nitrate transporter gene narT.</text>
</comment>
<keyword evidence="23" id="KW-0812">Transmembrane</keyword>
<dbReference type="FunFam" id="3.30.565.10:FF:000010">
    <property type="entry name" value="Sensor histidine kinase RcsC"/>
    <property type="match status" value="1"/>
</dbReference>
<dbReference type="Pfam" id="PF00072">
    <property type="entry name" value="Response_reg"/>
    <property type="match status" value="1"/>
</dbReference>
<keyword evidence="13" id="KW-0418">Kinase</keyword>
<keyword evidence="7" id="KW-0004">4Fe-4S</keyword>
<accession>A0A3G3JSM1</accession>
<dbReference type="GO" id="GO:0005524">
    <property type="term" value="F:ATP binding"/>
    <property type="evidence" value="ECO:0007669"/>
    <property type="project" value="UniProtKB-KW"/>
</dbReference>
<feature type="transmembrane region" description="Helical" evidence="23">
    <location>
        <begin position="246"/>
        <end position="268"/>
    </location>
</feature>
<evidence type="ECO:0000256" key="12">
    <source>
        <dbReference type="ARBA" id="ARBA00022741"/>
    </source>
</evidence>
<dbReference type="SMART" id="SM00388">
    <property type="entry name" value="HisKA"/>
    <property type="match status" value="1"/>
</dbReference>
<comment type="cofactor">
    <cofactor evidence="2">
        <name>[4Fe-4S] cluster</name>
        <dbReference type="ChEBI" id="CHEBI:49883"/>
    </cofactor>
</comment>
<evidence type="ECO:0000256" key="11">
    <source>
        <dbReference type="ARBA" id="ARBA00022723"/>
    </source>
</evidence>
<evidence type="ECO:0000256" key="15">
    <source>
        <dbReference type="ARBA" id="ARBA00023004"/>
    </source>
</evidence>
<dbReference type="GO" id="GO:0051539">
    <property type="term" value="F:4 iron, 4 sulfur cluster binding"/>
    <property type="evidence" value="ECO:0007669"/>
    <property type="project" value="UniProtKB-KW"/>
</dbReference>
<feature type="domain" description="Histidine kinase" evidence="24">
    <location>
        <begin position="436"/>
        <end position="654"/>
    </location>
</feature>
<dbReference type="Pfam" id="PF02518">
    <property type="entry name" value="HATPase_c"/>
    <property type="match status" value="1"/>
</dbReference>
<dbReference type="InterPro" id="IPR005467">
    <property type="entry name" value="His_kinase_dom"/>
</dbReference>
<evidence type="ECO:0000256" key="8">
    <source>
        <dbReference type="ARBA" id="ARBA00022490"/>
    </source>
</evidence>
<comment type="catalytic activity">
    <reaction evidence="1">
        <text>ATP + protein L-histidine = ADP + protein N-phospho-L-histidine.</text>
        <dbReference type="EC" id="2.7.13.3"/>
    </reaction>
</comment>
<dbReference type="PROSITE" id="PS50110">
    <property type="entry name" value="RESPONSE_REGULATORY"/>
    <property type="match status" value="1"/>
</dbReference>
<dbReference type="InterPro" id="IPR011712">
    <property type="entry name" value="Sig_transdc_His_kin_sub3_dim/P"/>
</dbReference>
<dbReference type="PRINTS" id="PR00344">
    <property type="entry name" value="BCTRLSENSOR"/>
</dbReference>
<organism evidence="26 27">
    <name type="scientific">Cohnella candidum</name>
    <dbReference type="NCBI Taxonomy" id="2674991"/>
    <lineage>
        <taxon>Bacteria</taxon>
        <taxon>Bacillati</taxon>
        <taxon>Bacillota</taxon>
        <taxon>Bacilli</taxon>
        <taxon>Bacillales</taxon>
        <taxon>Paenibacillaceae</taxon>
        <taxon>Cohnella</taxon>
    </lineage>
</organism>
<evidence type="ECO:0000256" key="23">
    <source>
        <dbReference type="SAM" id="Phobius"/>
    </source>
</evidence>
<keyword evidence="23" id="KW-0472">Membrane</keyword>
<dbReference type="Gene3D" id="1.20.5.1930">
    <property type="match status" value="1"/>
</dbReference>
<keyword evidence="8" id="KW-0963">Cytoplasm</keyword>
<dbReference type="InterPro" id="IPR036890">
    <property type="entry name" value="HATPase_C_sf"/>
</dbReference>
<dbReference type="SMART" id="SM00387">
    <property type="entry name" value="HATPase_c"/>
    <property type="match status" value="2"/>
</dbReference>
<feature type="domain" description="Response regulatory" evidence="25">
    <location>
        <begin position="698"/>
        <end position="815"/>
    </location>
</feature>
<gene>
    <name evidence="26" type="ORF">EAV92_00465</name>
</gene>
<dbReference type="CDD" id="cd16917">
    <property type="entry name" value="HATPase_UhpB-NarQ-NarX-like"/>
    <property type="match status" value="1"/>
</dbReference>
<evidence type="ECO:0000256" key="4">
    <source>
        <dbReference type="ARBA" id="ARBA00006402"/>
    </source>
</evidence>
<dbReference type="InterPro" id="IPR011006">
    <property type="entry name" value="CheY-like_superfamily"/>
</dbReference>
<evidence type="ECO:0000256" key="2">
    <source>
        <dbReference type="ARBA" id="ARBA00001966"/>
    </source>
</evidence>
<dbReference type="SUPFAM" id="SSF52172">
    <property type="entry name" value="CheY-like"/>
    <property type="match status" value="1"/>
</dbReference>
<dbReference type="EMBL" id="CP033433">
    <property type="protein sequence ID" value="AYQ71213.1"/>
    <property type="molecule type" value="Genomic_DNA"/>
</dbReference>
<dbReference type="GO" id="GO:0009927">
    <property type="term" value="F:histidine phosphotransfer kinase activity"/>
    <property type="evidence" value="ECO:0007669"/>
    <property type="project" value="TreeGrafter"/>
</dbReference>
<dbReference type="PANTHER" id="PTHR43047:SF72">
    <property type="entry name" value="OSMOSENSING HISTIDINE PROTEIN KINASE SLN1"/>
    <property type="match status" value="1"/>
</dbReference>
<evidence type="ECO:0000313" key="26">
    <source>
        <dbReference type="EMBL" id="AYQ71213.1"/>
    </source>
</evidence>
<evidence type="ECO:0000256" key="13">
    <source>
        <dbReference type="ARBA" id="ARBA00022777"/>
    </source>
</evidence>
<evidence type="ECO:0000256" key="3">
    <source>
        <dbReference type="ARBA" id="ARBA00004496"/>
    </source>
</evidence>
<keyword evidence="27" id="KW-1185">Reference proteome</keyword>
<dbReference type="SUPFAM" id="SSF55874">
    <property type="entry name" value="ATPase domain of HSP90 chaperone/DNA topoisomerase II/histidine kinase"/>
    <property type="match status" value="2"/>
</dbReference>
<evidence type="ECO:0000256" key="5">
    <source>
        <dbReference type="ARBA" id="ARBA00012438"/>
    </source>
</evidence>
<feature type="transmembrane region" description="Helical" evidence="23">
    <location>
        <begin position="12"/>
        <end position="32"/>
    </location>
</feature>
<evidence type="ECO:0000256" key="1">
    <source>
        <dbReference type="ARBA" id="ARBA00000085"/>
    </source>
</evidence>
<comment type="similarity">
    <text evidence="4">In the N-terminal section; belongs to the phytochrome family.</text>
</comment>
<dbReference type="InterPro" id="IPR003661">
    <property type="entry name" value="HisK_dim/P_dom"/>
</dbReference>
<keyword evidence="16" id="KW-0902">Two-component regulatory system</keyword>
<sequence length="1074" mass="120683">MPLLPAKLKKMLLRTGLVLLFVSGWLVPILFLSENSNVRTTDLSASSEWMFHEGDLPLDIIQNPLSITKDKVWTPLRNAEKRLPKPGYYWLKIDIKSEPYRDPNLFINNLRHFEAFYNEKLLLESNFENRNPRVLEYYDWHLLSFSFGYPAEPLLLRVYSDDGIVKTGTIQVGNAADFIVRILHKDGDKLLFGTIFTLLAIVAALFYFNTRKKMFSYFSLLAFCAAYAAICRTFALGLFVDAQPLIYFHESMLPLGSFAFHGFFDHLFGGATRFRRTARYSMLALTVVCIGIGYWSNEAYHALLFYVFPLLFLLLIGTSFKIHSRIYRSQPSTESVIMIFGYAVSNATTFLTSLLLLFPALRTYLSHHVPWLEPYVRDDQLPVFTGMFVFLCCMGSIVLLRENQVHRQVHNYSRQLEEKNRKLEEIDKLKDEFLANTSHELRTPLNGIIGITESLLEGVAGPLNELARSNLSMVVSSGKRLSGLINDILDFSKLKHSGVTLFIQGVDLKRSADSVAGVLQPLAHLKDIRLINHVDDRLPLAAADENRVQQILYNLVGNALKFTEQGQVEITAHQDDQWIYISVTDTGIGISEDKLEKIFEPFEQGEGSAAREYEGAGLGLAITRKLVDLHGGALGVVSMPGQGSTFTFTLPIAEETMQSAATLAVEEAKAPVPLVAAAVEWIEPTSQEEKVWLNRETCLLLVDDDPVNLQVLTNFLSTQPYSILKASNGAEALRLFEQGVRPDLVLTDLMMPRMTGYELCRKIREKFKPSEIPIIVLTAKNQINDLVEGFDAGANDYLIKPVAKRELLARIELHLQLSQLTGSLERKVLERTRELQDKNLQLQAAMRETAQAMAEASVLEERNRISFDIHNTVGHTLTACIAQMEAAKMLISHGKTELALPKLDTSRELVSKGLNEIRESIRMLKQESTDENLSVRLMRLVRETEESADVRIEADIAALPALGSAQKRAIYHALLEGLTNGIRHGKSRFFTFTLTHGNGRIFFRLSNDGEPLKAGATFGFGLSAMEENIRSLGGELTVEPAGDRGTLLSIDIPQDWRTQNRYLEHGGDGNEYLI</sequence>
<dbReference type="GO" id="GO:0005886">
    <property type="term" value="C:plasma membrane"/>
    <property type="evidence" value="ECO:0007669"/>
    <property type="project" value="TreeGrafter"/>
</dbReference>
<evidence type="ECO:0000256" key="7">
    <source>
        <dbReference type="ARBA" id="ARBA00022485"/>
    </source>
</evidence>
<evidence type="ECO:0000313" key="27">
    <source>
        <dbReference type="Proteomes" id="UP000269097"/>
    </source>
</evidence>
<keyword evidence="17" id="KW-0411">Iron-sulfur</keyword>
<feature type="modified residue" description="4-aspartylphosphate" evidence="21">
    <location>
        <position position="748"/>
    </location>
</feature>
<reference evidence="26 27" key="1">
    <citation type="submission" date="2018-10" db="EMBL/GenBank/DDBJ databases">
        <title>Genome Sequence of Cohnella sp.</title>
        <authorList>
            <person name="Srinivasan S."/>
            <person name="Kim M.K."/>
        </authorList>
    </citation>
    <scope>NUCLEOTIDE SEQUENCE [LARGE SCALE GENOMIC DNA]</scope>
    <source>
        <strain evidence="26 27">18JY8-7</strain>
    </source>
</reference>
<dbReference type="GO" id="GO:0005737">
    <property type="term" value="C:cytoplasm"/>
    <property type="evidence" value="ECO:0007669"/>
    <property type="project" value="UniProtKB-SubCell"/>
</dbReference>
<evidence type="ECO:0000256" key="9">
    <source>
        <dbReference type="ARBA" id="ARBA00022553"/>
    </source>
</evidence>
<dbReference type="PROSITE" id="PS50109">
    <property type="entry name" value="HIS_KIN"/>
    <property type="match status" value="1"/>
</dbReference>
<keyword evidence="23" id="KW-1133">Transmembrane helix</keyword>
<dbReference type="Pfam" id="PF07730">
    <property type="entry name" value="HisKA_3"/>
    <property type="match status" value="1"/>
</dbReference>
<evidence type="ECO:0000256" key="20">
    <source>
        <dbReference type="ARBA" id="ARBA00074306"/>
    </source>
</evidence>
<feature type="transmembrane region" description="Helical" evidence="23">
    <location>
        <begin position="220"/>
        <end position="240"/>
    </location>
</feature>